<dbReference type="EMBL" id="WWCX01000001">
    <property type="protein sequence ID" value="MYM92521.1"/>
    <property type="molecule type" value="Genomic_DNA"/>
</dbReference>
<dbReference type="AlphaFoldDB" id="A0A845GF26"/>
<sequence>MIDSLALSARQLANQLLFPGPLEMGLSSGVFVQVRSNDESAQFFGELAPILETGGMHMVVEDAARLMHADGLEHLGEQFGRTAGGCRPINAIDNSTLADCMADLMRRAPYTAALLLGGAQRLQGEPDERVLSALKAARDRVNLEPGTAGRFLIVATWLLPANPSKYVGNPRSAFYGATAVTLAYDKQNP</sequence>
<protein>
    <submittedName>
        <fullName evidence="1">Uncharacterized protein</fullName>
    </submittedName>
</protein>
<comment type="caution">
    <text evidence="1">The sequence shown here is derived from an EMBL/GenBank/DDBJ whole genome shotgun (WGS) entry which is preliminary data.</text>
</comment>
<proteinExistence type="predicted"/>
<gene>
    <name evidence="1" type="ORF">GTP90_01445</name>
</gene>
<accession>A0A845GF26</accession>
<evidence type="ECO:0000313" key="1">
    <source>
        <dbReference type="EMBL" id="MYM92521.1"/>
    </source>
</evidence>
<evidence type="ECO:0000313" key="2">
    <source>
        <dbReference type="Proteomes" id="UP000447355"/>
    </source>
</evidence>
<dbReference type="RefSeq" id="WP_161081786.1">
    <property type="nucleotide sequence ID" value="NZ_WWCX01000001.1"/>
</dbReference>
<name>A0A845GF26_9BURK</name>
<dbReference type="Proteomes" id="UP000447355">
    <property type="component" value="Unassembled WGS sequence"/>
</dbReference>
<reference evidence="1" key="1">
    <citation type="submission" date="2019-12" db="EMBL/GenBank/DDBJ databases">
        <title>Novel species isolated from a subtropical stream in China.</title>
        <authorList>
            <person name="Lu H."/>
        </authorList>
    </citation>
    <scope>NUCLEOTIDE SEQUENCE [LARGE SCALE GENOMIC DNA]</scope>
    <source>
        <strain evidence="1">FT81W</strain>
    </source>
</reference>
<organism evidence="1 2">
    <name type="scientific">Duganella vulcania</name>
    <dbReference type="NCBI Taxonomy" id="2692166"/>
    <lineage>
        <taxon>Bacteria</taxon>
        <taxon>Pseudomonadati</taxon>
        <taxon>Pseudomonadota</taxon>
        <taxon>Betaproteobacteria</taxon>
        <taxon>Burkholderiales</taxon>
        <taxon>Oxalobacteraceae</taxon>
        <taxon>Telluria group</taxon>
        <taxon>Duganella</taxon>
    </lineage>
</organism>